<gene>
    <name evidence="1" type="ORF">LS48_05500</name>
</gene>
<dbReference type="InterPro" id="IPR008969">
    <property type="entry name" value="CarboxyPept-like_regulatory"/>
</dbReference>
<keyword evidence="2" id="KW-1185">Reference proteome</keyword>
<sequence>MKSYLYKIILFTVILSFSSCEKLEITNNERLLVKGKIVDQNGNALSNISIKTEAVNRILAKTSTDANGNFELTSLNASIDPLYVLVNIESNFYFENENPDYASKVYSSEDANKQLLLDLGTVTLSGLGSFSLLLKNLPGDNNTVEYTLSYTSKVCHLPLEFNNDICEFDQSTQDFLEVNSQNRTIGGESILGSVAIFEYKVNGGSTQTIEIPVTNPPTTYVFEY</sequence>
<reference evidence="1 2" key="2">
    <citation type="journal article" date="2016" name="Int. J. Syst. Evol. Microbiol.">
        <title>Vitellibacter aquimaris sp. nov., a marine bacterium isolated from seawater.</title>
        <authorList>
            <person name="Thevarajoo S."/>
            <person name="Selvaratnam C."/>
            <person name="Goh K.M."/>
            <person name="Hong K.W."/>
            <person name="Chan X.Y."/>
            <person name="Chan K.G."/>
            <person name="Chong C.S."/>
        </authorList>
    </citation>
    <scope>NUCLEOTIDE SEQUENCE [LARGE SCALE GENOMIC DNA]</scope>
    <source>
        <strain evidence="1 2">D-24</strain>
    </source>
</reference>
<reference evidence="2" key="1">
    <citation type="submission" date="2014-10" db="EMBL/GenBank/DDBJ databases">
        <title>Genome sequencing of Vitellibacter sp. D-24.</title>
        <authorList>
            <person name="Thevarajoo S."/>
            <person name="Selvaratnam C."/>
            <person name="Goh K.M."/>
            <person name="Chong C.S."/>
        </authorList>
    </citation>
    <scope>NUCLEOTIDE SEQUENCE [LARGE SCALE GENOMIC DNA]</scope>
    <source>
        <strain evidence="2">D-24</strain>
    </source>
</reference>
<proteinExistence type="predicted"/>
<dbReference type="PROSITE" id="PS51257">
    <property type="entry name" value="PROKAR_LIPOPROTEIN"/>
    <property type="match status" value="1"/>
</dbReference>
<accession>A0A137RIC3</accession>
<dbReference type="AlphaFoldDB" id="A0A137RIC3"/>
<dbReference type="SUPFAM" id="SSF49464">
    <property type="entry name" value="Carboxypeptidase regulatory domain-like"/>
    <property type="match status" value="1"/>
</dbReference>
<dbReference type="STRING" id="1548749.LS48_05500"/>
<protein>
    <recommendedName>
        <fullName evidence="3">Carboxypeptidase regulatory-like domain-containing protein</fullName>
    </recommendedName>
</protein>
<dbReference type="RefSeq" id="WP_062620814.1">
    <property type="nucleotide sequence ID" value="NZ_JRWG01000003.1"/>
</dbReference>
<name>A0A137RIC3_9FLAO</name>
<evidence type="ECO:0000313" key="1">
    <source>
        <dbReference type="EMBL" id="KXN99935.1"/>
    </source>
</evidence>
<dbReference type="Proteomes" id="UP000070138">
    <property type="component" value="Unassembled WGS sequence"/>
</dbReference>
<organism evidence="1 2">
    <name type="scientific">Aequorivita aquimaris</name>
    <dbReference type="NCBI Taxonomy" id="1548749"/>
    <lineage>
        <taxon>Bacteria</taxon>
        <taxon>Pseudomonadati</taxon>
        <taxon>Bacteroidota</taxon>
        <taxon>Flavobacteriia</taxon>
        <taxon>Flavobacteriales</taxon>
        <taxon>Flavobacteriaceae</taxon>
        <taxon>Aequorivita</taxon>
    </lineage>
</organism>
<comment type="caution">
    <text evidence="1">The sequence shown here is derived from an EMBL/GenBank/DDBJ whole genome shotgun (WGS) entry which is preliminary data.</text>
</comment>
<dbReference type="EMBL" id="JRWG01000003">
    <property type="protein sequence ID" value="KXN99935.1"/>
    <property type="molecule type" value="Genomic_DNA"/>
</dbReference>
<dbReference type="OrthoDB" id="1432205at2"/>
<evidence type="ECO:0000313" key="2">
    <source>
        <dbReference type="Proteomes" id="UP000070138"/>
    </source>
</evidence>
<evidence type="ECO:0008006" key="3">
    <source>
        <dbReference type="Google" id="ProtNLM"/>
    </source>
</evidence>